<dbReference type="GO" id="GO:0009252">
    <property type="term" value="P:peptidoglycan biosynthetic process"/>
    <property type="evidence" value="ECO:0007669"/>
    <property type="project" value="UniProtKB-UniPathway"/>
</dbReference>
<dbReference type="InterPro" id="IPR036950">
    <property type="entry name" value="PBP_transglycosylase"/>
</dbReference>
<dbReference type="PANTHER" id="PTHR32282">
    <property type="entry name" value="BINDING PROTEIN TRANSPEPTIDASE, PUTATIVE-RELATED"/>
    <property type="match status" value="1"/>
</dbReference>
<dbReference type="Gene3D" id="1.10.3810.10">
    <property type="entry name" value="Biosynthetic peptidoglycan transglycosylase-like"/>
    <property type="match status" value="1"/>
</dbReference>
<dbReference type="STRING" id="36847.CLNEO_21270"/>
<keyword evidence="9" id="KW-1185">Reference proteome</keyword>
<evidence type="ECO:0000313" key="9">
    <source>
        <dbReference type="Proteomes" id="UP000070539"/>
    </source>
</evidence>
<dbReference type="PATRIC" id="fig|36847.3.peg.2494"/>
<dbReference type="Proteomes" id="UP000070539">
    <property type="component" value="Unassembled WGS sequence"/>
</dbReference>
<dbReference type="InterPro" id="IPR001264">
    <property type="entry name" value="Glyco_trans_51"/>
</dbReference>
<dbReference type="InterPro" id="IPR050396">
    <property type="entry name" value="Glycosyltr_51/Transpeptidase"/>
</dbReference>
<feature type="transmembrane region" description="Helical" evidence="6">
    <location>
        <begin position="7"/>
        <end position="25"/>
    </location>
</feature>
<evidence type="ECO:0000256" key="4">
    <source>
        <dbReference type="ARBA" id="ARBA00022968"/>
    </source>
</evidence>
<evidence type="ECO:0000256" key="6">
    <source>
        <dbReference type="SAM" id="Phobius"/>
    </source>
</evidence>
<evidence type="ECO:0000256" key="5">
    <source>
        <dbReference type="ARBA" id="ARBA00023251"/>
    </source>
</evidence>
<evidence type="ECO:0000256" key="1">
    <source>
        <dbReference type="ARBA" id="ARBA00004401"/>
    </source>
</evidence>
<dbReference type="UniPathway" id="UPA00219"/>
<keyword evidence="6" id="KW-1133">Transmembrane helix</keyword>
<keyword evidence="5" id="KW-0046">Antibiotic resistance</keyword>
<proteinExistence type="predicted"/>
<dbReference type="GO" id="GO:0008955">
    <property type="term" value="F:peptidoglycan glycosyltransferase activity"/>
    <property type="evidence" value="ECO:0007669"/>
    <property type="project" value="TreeGrafter"/>
</dbReference>
<dbReference type="GO" id="GO:0046677">
    <property type="term" value="P:response to antibiotic"/>
    <property type="evidence" value="ECO:0007669"/>
    <property type="project" value="UniProtKB-KW"/>
</dbReference>
<feature type="domain" description="Glycosyl transferase family 51" evidence="7">
    <location>
        <begin position="55"/>
        <end position="209"/>
    </location>
</feature>
<organism evidence="8 9">
    <name type="scientific">Anaerotignum neopropionicum</name>
    <dbReference type="NCBI Taxonomy" id="36847"/>
    <lineage>
        <taxon>Bacteria</taxon>
        <taxon>Bacillati</taxon>
        <taxon>Bacillota</taxon>
        <taxon>Clostridia</taxon>
        <taxon>Lachnospirales</taxon>
        <taxon>Anaerotignaceae</taxon>
        <taxon>Anaerotignum</taxon>
    </lineage>
</organism>
<comment type="subcellular location">
    <subcellularLocation>
        <location evidence="1">Cell membrane</location>
        <topology evidence="1">Single-pass type II membrane protein</topology>
    </subcellularLocation>
</comment>
<dbReference type="OrthoDB" id="9766909at2"/>
<dbReference type="RefSeq" id="WP_066088642.1">
    <property type="nucleotide sequence ID" value="NZ_LRVM01000007.1"/>
</dbReference>
<evidence type="ECO:0000259" key="7">
    <source>
        <dbReference type="Pfam" id="PF00912"/>
    </source>
</evidence>
<keyword evidence="3" id="KW-0808">Transferase</keyword>
<gene>
    <name evidence="8" type="primary">mrcA</name>
    <name evidence="8" type="ORF">CLNEO_21270</name>
</gene>
<evidence type="ECO:0000256" key="2">
    <source>
        <dbReference type="ARBA" id="ARBA00018638"/>
    </source>
</evidence>
<comment type="caution">
    <text evidence="8">The sequence shown here is derived from an EMBL/GenBank/DDBJ whole genome shotgun (WGS) entry which is preliminary data.</text>
</comment>
<sequence>MKNLARIILKNMAIIAVFTICTYGFTEIPPIVTKGYDMYRNAVNLESISDKIENLKQDDSYVTIDEISEEFKKQILQSEDSRFYHHFGIDPIATVRASVHNIQAGSFVQGGSTITQQLAKNLYFSFEKKLERKVAEVFVVFELEHLLTKDEILELYCNVVYYGEGCYGLQEATEHYYNISPDELSEEQASALVFTIKSPNYYNPNVYENAAA</sequence>
<dbReference type="AlphaFoldDB" id="A0A136WD56"/>
<evidence type="ECO:0000313" key="8">
    <source>
        <dbReference type="EMBL" id="KXL52431.1"/>
    </source>
</evidence>
<keyword evidence="6" id="KW-0812">Transmembrane</keyword>
<dbReference type="SUPFAM" id="SSF53955">
    <property type="entry name" value="Lysozyme-like"/>
    <property type="match status" value="1"/>
</dbReference>
<accession>A0A136WD56</accession>
<keyword evidence="6" id="KW-0472">Membrane</keyword>
<protein>
    <recommendedName>
        <fullName evidence="2">Penicillin-binding protein 1A</fullName>
    </recommendedName>
</protein>
<evidence type="ECO:0000256" key="3">
    <source>
        <dbReference type="ARBA" id="ARBA00022679"/>
    </source>
</evidence>
<dbReference type="PANTHER" id="PTHR32282:SF33">
    <property type="entry name" value="PEPTIDOGLYCAN GLYCOSYLTRANSFERASE"/>
    <property type="match status" value="1"/>
</dbReference>
<reference evidence="8 9" key="1">
    <citation type="submission" date="2016-01" db="EMBL/GenBank/DDBJ databases">
        <title>Genome sequence of Clostridium neopropionicum X4, DSM-3847.</title>
        <authorList>
            <person name="Poehlein A."/>
            <person name="Beck M.H."/>
            <person name="Bengelsdorf F.R."/>
            <person name="Daniel R."/>
            <person name="Duerre P."/>
        </authorList>
    </citation>
    <scope>NUCLEOTIDE SEQUENCE [LARGE SCALE GENOMIC DNA]</scope>
    <source>
        <strain evidence="8 9">DSM-3847</strain>
    </source>
</reference>
<dbReference type="EMBL" id="LRVM01000007">
    <property type="protein sequence ID" value="KXL52431.1"/>
    <property type="molecule type" value="Genomic_DNA"/>
</dbReference>
<dbReference type="InterPro" id="IPR023346">
    <property type="entry name" value="Lysozyme-like_dom_sf"/>
</dbReference>
<dbReference type="Pfam" id="PF00912">
    <property type="entry name" value="Transgly"/>
    <property type="match status" value="1"/>
</dbReference>
<keyword evidence="4" id="KW-0735">Signal-anchor</keyword>
<name>A0A136WD56_9FIRM</name>
<dbReference type="GO" id="GO:0005886">
    <property type="term" value="C:plasma membrane"/>
    <property type="evidence" value="ECO:0007669"/>
    <property type="project" value="UniProtKB-SubCell"/>
</dbReference>